<evidence type="ECO:0000256" key="1">
    <source>
        <dbReference type="ARBA" id="ARBA00002954"/>
    </source>
</evidence>
<name>A0ABY3A2Q2_9GAMM</name>
<evidence type="ECO:0000256" key="9">
    <source>
        <dbReference type="ARBA" id="ARBA00023295"/>
    </source>
</evidence>
<evidence type="ECO:0000256" key="5">
    <source>
        <dbReference type="ARBA" id="ARBA00013433"/>
    </source>
</evidence>
<dbReference type="InterPro" id="IPR013377">
    <property type="entry name" value="FlgJ"/>
</dbReference>
<keyword evidence="10" id="KW-0961">Cell wall biogenesis/degradation</keyword>
<evidence type="ECO:0000256" key="6">
    <source>
        <dbReference type="ARBA" id="ARBA00022764"/>
    </source>
</evidence>
<keyword evidence="13" id="KW-0282">Flagellum</keyword>
<protein>
    <recommendedName>
        <fullName evidence="5">Peptidoglycan hydrolase FlgJ</fullName>
    </recommendedName>
    <alternativeName>
        <fullName evidence="11">Muramidase FlgJ</fullName>
    </alternativeName>
</protein>
<feature type="domain" description="Mannosyl-glycoprotein endo-beta-N-acetylglucosamidase-like" evidence="12">
    <location>
        <begin position="140"/>
        <end position="305"/>
    </location>
</feature>
<dbReference type="PRINTS" id="PR01002">
    <property type="entry name" value="FLGFLGJ"/>
</dbReference>
<keyword evidence="9 13" id="KW-0326">Glycosidase</keyword>
<dbReference type="SMART" id="SM00047">
    <property type="entry name" value="LYZ2"/>
    <property type="match status" value="1"/>
</dbReference>
<keyword evidence="8 13" id="KW-0378">Hydrolase</keyword>
<evidence type="ECO:0000256" key="7">
    <source>
        <dbReference type="ARBA" id="ARBA00022795"/>
    </source>
</evidence>
<dbReference type="InterPro" id="IPR019301">
    <property type="entry name" value="Flagellar_prot_FlgJ_N"/>
</dbReference>
<comment type="subcellular location">
    <subcellularLocation>
        <location evidence="2">Periplasm</location>
    </subcellularLocation>
</comment>
<evidence type="ECO:0000256" key="11">
    <source>
        <dbReference type="ARBA" id="ARBA00030835"/>
    </source>
</evidence>
<comment type="similarity">
    <text evidence="3">In the N-terminal section; belongs to the FlgJ family.</text>
</comment>
<dbReference type="NCBIfam" id="TIGR02541">
    <property type="entry name" value="flagell_FlgJ"/>
    <property type="match status" value="1"/>
</dbReference>
<keyword evidence="7" id="KW-1005">Bacterial flagellum biogenesis</keyword>
<organism evidence="13 14">
    <name type="scientific">Pantoea dispersa</name>
    <dbReference type="NCBI Taxonomy" id="59814"/>
    <lineage>
        <taxon>Bacteria</taxon>
        <taxon>Pseudomonadati</taxon>
        <taxon>Pseudomonadota</taxon>
        <taxon>Gammaproteobacteria</taxon>
        <taxon>Enterobacterales</taxon>
        <taxon>Erwiniaceae</taxon>
        <taxon>Pantoea</taxon>
    </lineage>
</organism>
<dbReference type="PANTHER" id="PTHR33308:SF9">
    <property type="entry name" value="PEPTIDOGLYCAN HYDROLASE FLGJ"/>
    <property type="match status" value="1"/>
</dbReference>
<evidence type="ECO:0000256" key="4">
    <source>
        <dbReference type="ARBA" id="ARBA00007974"/>
    </source>
</evidence>
<evidence type="ECO:0000313" key="13">
    <source>
        <dbReference type="EMBL" id="TQC76829.1"/>
    </source>
</evidence>
<dbReference type="Proteomes" id="UP000319715">
    <property type="component" value="Unassembled WGS sequence"/>
</dbReference>
<dbReference type="Pfam" id="PF01832">
    <property type="entry name" value="Glucosaminidase"/>
    <property type="match status" value="1"/>
</dbReference>
<dbReference type="RefSeq" id="WP_141495319.1">
    <property type="nucleotide sequence ID" value="NZ_VICF01000001.1"/>
</dbReference>
<keyword evidence="14" id="KW-1185">Reference proteome</keyword>
<sequence length="312" mass="33738">MTAPHSYAAFDVQGLSALKRQMRADGRGALQSAAREMEGLFVQVMLKSMRQASFGGGLLQSQAGDMMTSLYDQQLAQQVAGRGELGLAQMMLKQMGELPQTVKQTAGTRVPEVMQRLSHSLAPQPAQPAVTLLPALVAPLNSEPGGDRHDFIRQLMQPALAVAQRTGIDHHLIIAQAALESGWGRGEIRTASGERSYNLFGIKASPDWQGKTTDITTTEFIDGVATKTRAAFRVYDSFSEALSDYARFIADNPRYRAVTDAASGEQAAQALQHSGYATDPHYASKLISIMQRVKSTVSASVSAYQTDLSTLF</sequence>
<dbReference type="EMBL" id="VICF01000001">
    <property type="protein sequence ID" value="TQC76829.1"/>
    <property type="molecule type" value="Genomic_DNA"/>
</dbReference>
<evidence type="ECO:0000313" key="14">
    <source>
        <dbReference type="Proteomes" id="UP000319715"/>
    </source>
</evidence>
<dbReference type="InterPro" id="IPR002901">
    <property type="entry name" value="MGlyc_endo_b_GlcNAc-like_dom"/>
</dbReference>
<proteinExistence type="inferred from homology"/>
<dbReference type="Gene3D" id="2.10.70.40">
    <property type="entry name" value="peptidoglycan hydrolase"/>
    <property type="match status" value="1"/>
</dbReference>
<comment type="caution">
    <text evidence="13">The sequence shown here is derived from an EMBL/GenBank/DDBJ whole genome shotgun (WGS) entry which is preliminary data.</text>
</comment>
<keyword evidence="6" id="KW-0574">Periplasm</keyword>
<evidence type="ECO:0000256" key="10">
    <source>
        <dbReference type="ARBA" id="ARBA00023316"/>
    </source>
</evidence>
<keyword evidence="13" id="KW-0966">Cell projection</keyword>
<accession>A0ABY3A2Q2</accession>
<evidence type="ECO:0000259" key="12">
    <source>
        <dbReference type="SMART" id="SM00047"/>
    </source>
</evidence>
<evidence type="ECO:0000256" key="3">
    <source>
        <dbReference type="ARBA" id="ARBA00006880"/>
    </source>
</evidence>
<comment type="function">
    <text evidence="1">Flagellum-specific muramidase which hydrolyzes the peptidoglycan layer to assemble the rod structure in the periplasmic space.</text>
</comment>
<evidence type="ECO:0000256" key="2">
    <source>
        <dbReference type="ARBA" id="ARBA00004418"/>
    </source>
</evidence>
<dbReference type="Gene3D" id="1.10.530.10">
    <property type="match status" value="1"/>
</dbReference>
<gene>
    <name evidence="13" type="primary">flgJ</name>
    <name evidence="13" type="ORF">FK492_02150</name>
</gene>
<dbReference type="Pfam" id="PF10135">
    <property type="entry name" value="Rod-binding"/>
    <property type="match status" value="1"/>
</dbReference>
<comment type="similarity">
    <text evidence="4">In the C-terminal section; belongs to the glycosyl hydrolase 73 family.</text>
</comment>
<evidence type="ECO:0000256" key="8">
    <source>
        <dbReference type="ARBA" id="ARBA00022801"/>
    </source>
</evidence>
<keyword evidence="13" id="KW-0969">Cilium</keyword>
<reference evidence="13 14" key="1">
    <citation type="submission" date="2019-06" db="EMBL/GenBank/DDBJ databases">
        <title>Pantoea dispersa Assembly.</title>
        <authorList>
            <person name="Wang J."/>
        </authorList>
    </citation>
    <scope>NUCLEOTIDE SEQUENCE [LARGE SCALE GENOMIC DNA]</scope>
    <source>
        <strain evidence="14">bio</strain>
    </source>
</reference>
<dbReference type="GO" id="GO:0016798">
    <property type="term" value="F:hydrolase activity, acting on glycosyl bonds"/>
    <property type="evidence" value="ECO:0007669"/>
    <property type="project" value="UniProtKB-KW"/>
</dbReference>
<dbReference type="PANTHER" id="PTHR33308">
    <property type="entry name" value="PEPTIDOGLYCAN HYDROLASE FLGJ"/>
    <property type="match status" value="1"/>
</dbReference>
<dbReference type="InterPro" id="IPR051056">
    <property type="entry name" value="Glycosyl_Hydrolase_73"/>
</dbReference>